<gene>
    <name evidence="1" type="ORF">J2X78_002640</name>
</gene>
<name>A0ACC6KXI7_9SPHI</name>
<protein>
    <submittedName>
        <fullName evidence="1">Uncharacterized protein</fullName>
    </submittedName>
</protein>
<accession>A0ACC6KXI7</accession>
<organism evidence="1 2">
    <name type="scientific">Pedobacter africanus</name>
    <dbReference type="NCBI Taxonomy" id="151894"/>
    <lineage>
        <taxon>Bacteria</taxon>
        <taxon>Pseudomonadati</taxon>
        <taxon>Bacteroidota</taxon>
        <taxon>Sphingobacteriia</taxon>
        <taxon>Sphingobacteriales</taxon>
        <taxon>Sphingobacteriaceae</taxon>
        <taxon>Pedobacter</taxon>
    </lineage>
</organism>
<dbReference type="EMBL" id="JAVDTF010000002">
    <property type="protein sequence ID" value="MDR6784075.1"/>
    <property type="molecule type" value="Genomic_DNA"/>
</dbReference>
<dbReference type="Proteomes" id="UP001246858">
    <property type="component" value="Unassembled WGS sequence"/>
</dbReference>
<evidence type="ECO:0000313" key="1">
    <source>
        <dbReference type="EMBL" id="MDR6784075.1"/>
    </source>
</evidence>
<sequence>MRKLYHTGIFMILCIAAVSCKKDDKVEIVTLSKAGEEFYFGEKVKVWAGTQGSDNTKLSYKWEATGGTFDGWRTQNLFENLWIAPAAVGDYTVTATADLNGKKTSRSTNLKVTRYFFDEFQSRFAFEGNGWSIADATANQILDNDPLKSIMEVVATTASKTPILRRDLNLSDLRIPFSIRTKLGWKTFFRAGQPVIISLFFKQPSTNTDYPFLREIRWEYYPTVDPATTDSYQIRYETFVPAANRSVFSTNTAVLPNPLPLINPVKGKSPIFRSATGVEKSIAFAIDANNVFTAYVDGVQWFSSNGIKDWLAYCKTTYPGFEDPLASRFQIAYPGKANANETGTVGFVNSVFISNDGTILK</sequence>
<evidence type="ECO:0000313" key="2">
    <source>
        <dbReference type="Proteomes" id="UP001246858"/>
    </source>
</evidence>
<reference evidence="1" key="1">
    <citation type="submission" date="2023-07" db="EMBL/GenBank/DDBJ databases">
        <title>Sorghum-associated microbial communities from plants grown in Nebraska, USA.</title>
        <authorList>
            <person name="Schachtman D."/>
        </authorList>
    </citation>
    <scope>NUCLEOTIDE SEQUENCE</scope>
    <source>
        <strain evidence="1">2697</strain>
    </source>
</reference>
<proteinExistence type="predicted"/>
<comment type="caution">
    <text evidence="1">The sequence shown here is derived from an EMBL/GenBank/DDBJ whole genome shotgun (WGS) entry which is preliminary data.</text>
</comment>
<keyword evidence="2" id="KW-1185">Reference proteome</keyword>